<evidence type="ECO:0000256" key="2">
    <source>
        <dbReference type="ARBA" id="ARBA00022692"/>
    </source>
</evidence>
<keyword evidence="3 5" id="KW-1133">Transmembrane helix</keyword>
<reference evidence="6 7" key="1">
    <citation type="submission" date="2019-09" db="EMBL/GenBank/DDBJ databases">
        <title>Salinarimonas rosea gen. nov., sp. nov., a new member of the a-2 subgroup of the Proteobacteria.</title>
        <authorList>
            <person name="Liu J."/>
        </authorList>
    </citation>
    <scope>NUCLEOTIDE SEQUENCE [LARGE SCALE GENOMIC DNA]</scope>
    <source>
        <strain evidence="6 7">BN140002</strain>
    </source>
</reference>
<keyword evidence="4 5" id="KW-0472">Membrane</keyword>
<dbReference type="InterPro" id="IPR023352">
    <property type="entry name" value="MAPEG-like_dom_sf"/>
</dbReference>
<dbReference type="RefSeq" id="WP_149817863.1">
    <property type="nucleotide sequence ID" value="NZ_VUOA01000021.1"/>
</dbReference>
<name>A0A5B2VDK3_9HYPH</name>
<dbReference type="Gene3D" id="1.20.120.550">
    <property type="entry name" value="Membrane associated eicosanoid/glutathione metabolism-like domain"/>
    <property type="match status" value="1"/>
</dbReference>
<gene>
    <name evidence="6" type="ORF">F0L46_12200</name>
</gene>
<feature type="transmembrane region" description="Helical" evidence="5">
    <location>
        <begin position="6"/>
        <end position="24"/>
    </location>
</feature>
<sequence length="140" mass="15650">MSIAAILAPVFVQVGLTFVLLFMMGRTRFAAVRAGEVKIRDIALGERAWPARVTQVANTFHNQFETPVLFYALVALAIVTRQADLLFVVLSWLFVTARLVHAYVYTTTNNVLTRFRVFLAGTAVLMLMWAIFAVRILISG</sequence>
<organism evidence="6 7">
    <name type="scientific">Salinarimonas soli</name>
    <dbReference type="NCBI Taxonomy" id="1638099"/>
    <lineage>
        <taxon>Bacteria</taxon>
        <taxon>Pseudomonadati</taxon>
        <taxon>Pseudomonadota</taxon>
        <taxon>Alphaproteobacteria</taxon>
        <taxon>Hyphomicrobiales</taxon>
        <taxon>Salinarimonadaceae</taxon>
        <taxon>Salinarimonas</taxon>
    </lineage>
</organism>
<evidence type="ECO:0000256" key="4">
    <source>
        <dbReference type="ARBA" id="ARBA00023136"/>
    </source>
</evidence>
<dbReference type="AlphaFoldDB" id="A0A5B2VDK3"/>
<keyword evidence="2 5" id="KW-0812">Transmembrane</keyword>
<comment type="subcellular location">
    <subcellularLocation>
        <location evidence="1">Membrane</location>
    </subcellularLocation>
</comment>
<proteinExistence type="predicted"/>
<dbReference type="GO" id="GO:0016020">
    <property type="term" value="C:membrane"/>
    <property type="evidence" value="ECO:0007669"/>
    <property type="project" value="UniProtKB-SubCell"/>
</dbReference>
<dbReference type="SUPFAM" id="SSF161084">
    <property type="entry name" value="MAPEG domain-like"/>
    <property type="match status" value="1"/>
</dbReference>
<dbReference type="EMBL" id="VUOA01000021">
    <property type="protein sequence ID" value="KAA2237024.1"/>
    <property type="molecule type" value="Genomic_DNA"/>
</dbReference>
<keyword evidence="7" id="KW-1185">Reference proteome</keyword>
<evidence type="ECO:0000256" key="3">
    <source>
        <dbReference type="ARBA" id="ARBA00022989"/>
    </source>
</evidence>
<evidence type="ECO:0000256" key="1">
    <source>
        <dbReference type="ARBA" id="ARBA00004370"/>
    </source>
</evidence>
<dbReference type="InterPro" id="IPR001129">
    <property type="entry name" value="Membr-assoc_MAPEG"/>
</dbReference>
<protein>
    <submittedName>
        <fullName evidence="6">MAPEG family protein</fullName>
    </submittedName>
</protein>
<feature type="transmembrane region" description="Helical" evidence="5">
    <location>
        <begin position="115"/>
        <end position="138"/>
    </location>
</feature>
<evidence type="ECO:0000313" key="6">
    <source>
        <dbReference type="EMBL" id="KAA2237024.1"/>
    </source>
</evidence>
<reference evidence="6 7" key="2">
    <citation type="submission" date="2019-09" db="EMBL/GenBank/DDBJ databases">
        <authorList>
            <person name="Jin C."/>
        </authorList>
    </citation>
    <scope>NUCLEOTIDE SEQUENCE [LARGE SCALE GENOMIC DNA]</scope>
    <source>
        <strain evidence="6 7">BN140002</strain>
    </source>
</reference>
<accession>A0A5B2VDK3</accession>
<evidence type="ECO:0000313" key="7">
    <source>
        <dbReference type="Proteomes" id="UP000323142"/>
    </source>
</evidence>
<dbReference type="Proteomes" id="UP000323142">
    <property type="component" value="Unassembled WGS sequence"/>
</dbReference>
<evidence type="ECO:0000256" key="5">
    <source>
        <dbReference type="SAM" id="Phobius"/>
    </source>
</evidence>
<dbReference type="OrthoDB" id="5516290at2"/>
<comment type="caution">
    <text evidence="6">The sequence shown here is derived from an EMBL/GenBank/DDBJ whole genome shotgun (WGS) entry which is preliminary data.</text>
</comment>
<dbReference type="Pfam" id="PF01124">
    <property type="entry name" value="MAPEG"/>
    <property type="match status" value="1"/>
</dbReference>